<accession>K2RZK1</accession>
<sequence>MSLRNEKGSVQDHQLKPSIGCIREETSLTQHHERNQSGTLAAGNCSITEADGGLRTMRCSLPLGHHIHNLTGVLHGFLRYFGHRKLLFGNDADPDSGLAMDYLSAHEWITGTNAEAATSLGKASLNRVSRGHWFNCIWILQETFIGKTSGNRLRQQMRPMGLLPLTRKIGTKGIMQYSASCIDNATPQINAELGTQRISQASV</sequence>
<evidence type="ECO:0000313" key="1">
    <source>
        <dbReference type="EMBL" id="EKG18137.1"/>
    </source>
</evidence>
<gene>
    <name evidence="1" type="ORF">MPH_04669</name>
</gene>
<dbReference type="InParanoid" id="K2RZK1"/>
<protein>
    <submittedName>
        <fullName evidence="1">Uncharacterized protein</fullName>
    </submittedName>
</protein>
<dbReference type="HOGENOM" id="CLU_1349165_0_0_1"/>
<comment type="caution">
    <text evidence="1">The sequence shown here is derived from an EMBL/GenBank/DDBJ whole genome shotgun (WGS) entry which is preliminary data.</text>
</comment>
<reference evidence="1 2" key="1">
    <citation type="journal article" date="2012" name="BMC Genomics">
        <title>Tools to kill: Genome of one of the most destructive plant pathogenic fungi Macrophomina phaseolina.</title>
        <authorList>
            <person name="Islam M.S."/>
            <person name="Haque M.S."/>
            <person name="Islam M.M."/>
            <person name="Emdad E.M."/>
            <person name="Halim A."/>
            <person name="Hossen Q.M.M."/>
            <person name="Hossain M.Z."/>
            <person name="Ahmed B."/>
            <person name="Rahim S."/>
            <person name="Rahman M.S."/>
            <person name="Alam M.M."/>
            <person name="Hou S."/>
            <person name="Wan X."/>
            <person name="Saito J.A."/>
            <person name="Alam M."/>
        </authorList>
    </citation>
    <scope>NUCLEOTIDE SEQUENCE [LARGE SCALE GENOMIC DNA]</scope>
    <source>
        <strain evidence="1 2">MS6</strain>
    </source>
</reference>
<proteinExistence type="predicted"/>
<dbReference type="EMBL" id="AHHD01000217">
    <property type="protein sequence ID" value="EKG18137.1"/>
    <property type="molecule type" value="Genomic_DNA"/>
</dbReference>
<dbReference type="VEuPathDB" id="FungiDB:MPH_04669"/>
<dbReference type="AlphaFoldDB" id="K2RZK1"/>
<dbReference type="Proteomes" id="UP000007129">
    <property type="component" value="Unassembled WGS sequence"/>
</dbReference>
<name>K2RZK1_MACPH</name>
<evidence type="ECO:0000313" key="2">
    <source>
        <dbReference type="Proteomes" id="UP000007129"/>
    </source>
</evidence>
<organism evidence="1 2">
    <name type="scientific">Macrophomina phaseolina (strain MS6)</name>
    <name type="common">Charcoal rot fungus</name>
    <dbReference type="NCBI Taxonomy" id="1126212"/>
    <lineage>
        <taxon>Eukaryota</taxon>
        <taxon>Fungi</taxon>
        <taxon>Dikarya</taxon>
        <taxon>Ascomycota</taxon>
        <taxon>Pezizomycotina</taxon>
        <taxon>Dothideomycetes</taxon>
        <taxon>Dothideomycetes incertae sedis</taxon>
        <taxon>Botryosphaeriales</taxon>
        <taxon>Botryosphaeriaceae</taxon>
        <taxon>Macrophomina</taxon>
    </lineage>
</organism>